<feature type="compositionally biased region" description="Polar residues" evidence="12">
    <location>
        <begin position="1357"/>
        <end position="1371"/>
    </location>
</feature>
<reference evidence="14" key="1">
    <citation type="submission" date="2016-11" db="UniProtKB">
        <authorList>
            <consortium name="WormBaseParasite"/>
        </authorList>
    </citation>
    <scope>IDENTIFICATION</scope>
</reference>
<proteinExistence type="inferred from homology"/>
<evidence type="ECO:0000256" key="12">
    <source>
        <dbReference type="SAM" id="MobiDB-lite"/>
    </source>
</evidence>
<evidence type="ECO:0000256" key="5">
    <source>
        <dbReference type="ARBA" id="ARBA00022448"/>
    </source>
</evidence>
<feature type="compositionally biased region" description="Basic and acidic residues" evidence="12">
    <location>
        <begin position="1426"/>
        <end position="1441"/>
    </location>
</feature>
<evidence type="ECO:0000256" key="3">
    <source>
        <dbReference type="ARBA" id="ARBA00009714"/>
    </source>
</evidence>
<evidence type="ECO:0000256" key="6">
    <source>
        <dbReference type="ARBA" id="ARBA00022824"/>
    </source>
</evidence>
<evidence type="ECO:0000256" key="10">
    <source>
        <dbReference type="ARBA" id="ARBA00024479"/>
    </source>
</evidence>
<comment type="catalytic activity">
    <reaction evidence="11">
        <text>a 1,2-diacyl-sn-glycero-3-phosphoethanolamine(in) = a 1,2-diacyl-sn-glycero-3-phosphoethanolamine(out)</text>
        <dbReference type="Rhea" id="RHEA:38895"/>
        <dbReference type="ChEBI" id="CHEBI:64612"/>
    </reaction>
</comment>
<feature type="compositionally biased region" description="Polar residues" evidence="12">
    <location>
        <begin position="1754"/>
        <end position="1770"/>
    </location>
</feature>
<dbReference type="PANTHER" id="PTHR13190:SF1">
    <property type="entry name" value="AUTOPHAGY-RELATED 2, ISOFORM A"/>
    <property type="match status" value="1"/>
</dbReference>
<feature type="region of interest" description="Disordered" evidence="12">
    <location>
        <begin position="1744"/>
        <end position="1772"/>
    </location>
</feature>
<dbReference type="GO" id="GO:0043495">
    <property type="term" value="F:protein-membrane adaptor activity"/>
    <property type="evidence" value="ECO:0007669"/>
    <property type="project" value="TreeGrafter"/>
</dbReference>
<feature type="compositionally biased region" description="Basic and acidic residues" evidence="12">
    <location>
        <begin position="2203"/>
        <end position="2213"/>
    </location>
</feature>
<keyword evidence="8" id="KW-0445">Lipid transport</keyword>
<dbReference type="WBParaSite" id="BXY_0425800.1">
    <property type="protein sequence ID" value="BXY_0425800.1"/>
    <property type="gene ID" value="BXY_0425800"/>
</dbReference>
<keyword evidence="9" id="KW-0472">Membrane</keyword>
<evidence type="ECO:0000256" key="11">
    <source>
        <dbReference type="ARBA" id="ARBA00024615"/>
    </source>
</evidence>
<dbReference type="GO" id="GO:0000045">
    <property type="term" value="P:autophagosome assembly"/>
    <property type="evidence" value="ECO:0007669"/>
    <property type="project" value="TreeGrafter"/>
</dbReference>
<dbReference type="InterPro" id="IPR026849">
    <property type="entry name" value="ATG2"/>
</dbReference>
<organism evidence="13 14">
    <name type="scientific">Bursaphelenchus xylophilus</name>
    <name type="common">Pinewood nematode worm</name>
    <name type="synonym">Aphelenchoides xylophilus</name>
    <dbReference type="NCBI Taxonomy" id="6326"/>
    <lineage>
        <taxon>Eukaryota</taxon>
        <taxon>Metazoa</taxon>
        <taxon>Ecdysozoa</taxon>
        <taxon>Nematoda</taxon>
        <taxon>Chromadorea</taxon>
        <taxon>Rhabditida</taxon>
        <taxon>Tylenchina</taxon>
        <taxon>Tylenchomorpha</taxon>
        <taxon>Aphelenchoidea</taxon>
        <taxon>Aphelenchoididae</taxon>
        <taxon>Bursaphelenchus</taxon>
    </lineage>
</organism>
<evidence type="ECO:0000256" key="8">
    <source>
        <dbReference type="ARBA" id="ARBA00023055"/>
    </source>
</evidence>
<dbReference type="GO" id="GO:0032266">
    <property type="term" value="F:phosphatidylinositol-3-phosphate binding"/>
    <property type="evidence" value="ECO:0007669"/>
    <property type="project" value="TreeGrafter"/>
</dbReference>
<dbReference type="GO" id="GO:0006869">
    <property type="term" value="P:lipid transport"/>
    <property type="evidence" value="ECO:0007669"/>
    <property type="project" value="UniProtKB-KW"/>
</dbReference>
<feature type="region of interest" description="Disordered" evidence="12">
    <location>
        <begin position="337"/>
        <end position="359"/>
    </location>
</feature>
<evidence type="ECO:0000256" key="4">
    <source>
        <dbReference type="ARBA" id="ARBA00018070"/>
    </source>
</evidence>
<evidence type="ECO:0000256" key="1">
    <source>
        <dbReference type="ARBA" id="ARBA00004406"/>
    </source>
</evidence>
<evidence type="ECO:0000313" key="13">
    <source>
        <dbReference type="Proteomes" id="UP000095284"/>
    </source>
</evidence>
<dbReference type="GO" id="GO:0034727">
    <property type="term" value="P:piecemeal microautophagy of the nucleus"/>
    <property type="evidence" value="ECO:0007669"/>
    <property type="project" value="TreeGrafter"/>
</dbReference>
<feature type="region of interest" description="Disordered" evidence="12">
    <location>
        <begin position="2203"/>
        <end position="2225"/>
    </location>
</feature>
<feature type="compositionally biased region" description="Polar residues" evidence="12">
    <location>
        <begin position="437"/>
        <end position="453"/>
    </location>
</feature>
<name>A0A1I7RU50_BURXY</name>
<evidence type="ECO:0000256" key="2">
    <source>
        <dbReference type="ARBA" id="ARBA00004623"/>
    </source>
</evidence>
<feature type="region of interest" description="Disordered" evidence="12">
    <location>
        <begin position="1332"/>
        <end position="1400"/>
    </location>
</feature>
<feature type="compositionally biased region" description="Basic residues" evidence="12">
    <location>
        <begin position="2214"/>
        <end position="2225"/>
    </location>
</feature>
<feature type="region of interest" description="Disordered" evidence="12">
    <location>
        <begin position="1418"/>
        <end position="1441"/>
    </location>
</feature>
<dbReference type="GO" id="GO:0061908">
    <property type="term" value="C:phagophore"/>
    <property type="evidence" value="ECO:0007669"/>
    <property type="project" value="TreeGrafter"/>
</dbReference>
<dbReference type="GO" id="GO:0061723">
    <property type="term" value="P:glycophagy"/>
    <property type="evidence" value="ECO:0007669"/>
    <property type="project" value="TreeGrafter"/>
</dbReference>
<dbReference type="GO" id="GO:0061709">
    <property type="term" value="P:reticulophagy"/>
    <property type="evidence" value="ECO:0007669"/>
    <property type="project" value="TreeGrafter"/>
</dbReference>
<evidence type="ECO:0000256" key="9">
    <source>
        <dbReference type="ARBA" id="ARBA00023136"/>
    </source>
</evidence>
<dbReference type="GO" id="GO:0000422">
    <property type="term" value="P:autophagy of mitochondrion"/>
    <property type="evidence" value="ECO:0007669"/>
    <property type="project" value="TreeGrafter"/>
</dbReference>
<comment type="subcellular location">
    <subcellularLocation>
        <location evidence="1">Endoplasmic reticulum membrane</location>
        <topology evidence="1">Peripheral membrane protein</topology>
    </subcellularLocation>
    <subcellularLocation>
        <location evidence="2">Preautophagosomal structure membrane</location>
        <topology evidence="2">Peripheral membrane protein</topology>
    </subcellularLocation>
</comment>
<dbReference type="GO" id="GO:0034045">
    <property type="term" value="C:phagophore assembly site membrane"/>
    <property type="evidence" value="ECO:0007669"/>
    <property type="project" value="UniProtKB-SubCell"/>
</dbReference>
<dbReference type="Pfam" id="PF13329">
    <property type="entry name" value="ATG2_CAD"/>
    <property type="match status" value="2"/>
</dbReference>
<keyword evidence="5" id="KW-0813">Transport</keyword>
<evidence type="ECO:0000256" key="7">
    <source>
        <dbReference type="ARBA" id="ARBA00023006"/>
    </source>
</evidence>
<comment type="catalytic activity">
    <reaction evidence="10">
        <text>a 1,2-diacyl-sn-glycero-3-phospho-L-serine(in) = a 1,2-diacyl-sn-glycero-3-phospho-L-serine(out)</text>
        <dbReference type="Rhea" id="RHEA:38663"/>
        <dbReference type="ChEBI" id="CHEBI:57262"/>
    </reaction>
</comment>
<feature type="compositionally biased region" description="Low complexity" evidence="12">
    <location>
        <begin position="1377"/>
        <end position="1395"/>
    </location>
</feature>
<sequence>MGEFLNTQISADQLELKLKEGTASVQEVSLNADYINELLKDIGLVRLVEGFVREIKVQVPWKNVLEESTTIYVKGLDLTFSPLRIDNFNSELMSSMFGSIVSSMSRSTTEIIQDDMESELGVDHLASIIDQVISRMKVIFENTTIRLDSESDLATGLELRIERMEFVDEVLEASEKQKQDGPVTAQPTSLYTVTDLNKLLHFEGIQLFTDIYTAMRPSSVASSGDLNFDTKDPTVSTTSLDASAFQSCYSQFTSSSARKESSVSGSNQLNLPTNPIPFLVIGGDRSTVRIRVNNTALKSDGAFNKKMDVDFQLMGHAFAFLTPSQISLISELLSKLTSAPPQERPSHLTGGKPMGPEHFERLNDQLQGDAIVDQIIRDTHHTPPTGTFIHGGNALSHAFEQQFYEVKSPQRSNSVAATNPARFSNVSLDEPSHQRHGSGQTYASRSSGGDSDSLTDRGTQHGSNLTLVERRPNVFLFTFKVPSLAMIITHDDPLSIESIKKLRQTDPQAVVNQVKGLKERADNFFKAALQPSPLIVTGAPLDQQRSTFTSLFPHDHLKLLCRSAIFKLTNEFDEVKGGTFDLQCNFGHMDLSEYLAEGSVVGAKEAVNVDLLNFSRFETSEPSASRPYANINPTADSNLTLRVTNAIDSKETTILIEANMAACQSEIDPSIIDRIALLMVKRPFYTDRSLLLVDEILPQNSSVNEHFHSGLRENFLESDIFSQNLSADKSQLQVRFYCPKWEVDLRIPVADYTDTAPPASKRNLHPEFLKLQLDEARLEMPKFDPESLATNAIFNVYAASLQGSFIGNSSVLNCRHEDMTFLYANGFNSDSLRTQNVHIKVTFDSRNRTLALSNKPEPLMAKSMYESYFQMGADNKAEGPFSKDGSFYEGQKIVRPGTNEELREFADKAKQLAKVNVELNLPQLNLHIPSHEFLEVMYNRFANDFALFEPKASVYKAQERKRAQSHSFKECGRYADFGASNGSSKSNYKEDEDESSGAKGNLFTFGLKAQKAKALLQTKVRDPEAPKKEHQEFGVQFGLELAEAQLFLVHGFDQDPNLDYMFMTSHKSHVYHRNLIDGTKSLQRNVMEANFCTRRSTDTHVEPLQVTEPLQPDENDSLAVALKIHQIPEDNIRKIVVAFAVRNSTVRLRPTINPKHHFSQQFTDFFVLRDYGVPGYEWPKVSMGIHLNVSNVVLAYDHADVVPESPMILRVGIGSCNLSAAFLEQSETHRFEVLLENSHLYLAKKRPTLSGPKRLGFEDQKRVQRTRFVKLARLGLLRLDLVYQPGGEIEADAQPQLAIRVTNDDFIVWTCSDTITELANMVTEFMESDIGKTLAAKPPPPEPIPEDEEDPPSISSHGSSLRSNPTSSASLPRQKRASASSLSAQSVQSAASSPAKKITPEQHEKLVELMESAMEEEKTPLASRMEGYEAKEETISEPKKEEDPILAEMASAMQDSALGDWNQTVFDAPVHDLTPESPVFEKDDGLNLTGTSTKTFSDDEFVLIDEIVGSGITNAAGDPKVRLLDEDYVIVEDFLRVPDPDELNEMVRLPPSNPPPLIKYEVKDFSIMFYLFGGNDFGDSMNEPRTYSQWEMRRDDCEKHDSEGGPFRDHTVCVSANIHKVSFISQVFNKDSPILSLNMLTIGDVEVKDHLLVSDINKLFYQYVSPSMPRRMAPLLSIRMVEDQCREGKLKMSLLPIRLNIDQDTLEFIQDFLTQVQQSIHHSQPDPTTQTPDLDLPVMEISPEVKPRSLESEMASTRKSSTDSSMNPSMNRRPGSFVGLLAMQDEPAVQWRKRQESEGLIDLDADDGVALLKLDDKKAENLEDLFDGSLNFDDEPIPSSSQPIIPTYQPTIMDMSLRDNPPIFNLGSTTGAPSTTADSEATQTSTKVFVHTRDTFFKEFTFEPTCVIRLDYVGKRVKTDQGAFLGFLIGMTNLKCTELTLKELRNDRGILGFNKCIQYALDQWLIDIKTNQIPNVVGSYQPISSLVQIANGIAYGLTFYELLLSPFPLGFLAVVHGEVRWAVLTKLGTQGIRDLFYIPLVEFRKEDGRIVRGIQRGATSFGISTATAAIDATQQVFSVIQGAAELAFDLVTPDLPYRDHRRPHQQSTLTRGRQVPSDLREGLHLAYDTVYEGVRETAFELSQAAKEDRARVRHSTSSTESASHSLWGFRGLLRQMTPTAIRPIVITSQATVQLLAGMKNQLKPEDHQEELGKWRQRNTSQKRRR</sequence>
<keyword evidence="7" id="KW-0072">Autophagy</keyword>
<evidence type="ECO:0000313" key="14">
    <source>
        <dbReference type="WBParaSite" id="BXY_0425800.1"/>
    </source>
</evidence>
<comment type="similarity">
    <text evidence="3">Belongs to the ATG2 family.</text>
</comment>
<dbReference type="eggNOG" id="KOG2993">
    <property type="taxonomic scope" value="Eukaryota"/>
</dbReference>
<accession>A0A1I7RU50</accession>
<dbReference type="GO" id="GO:0005789">
    <property type="term" value="C:endoplasmic reticulum membrane"/>
    <property type="evidence" value="ECO:0007669"/>
    <property type="project" value="UniProtKB-SubCell"/>
</dbReference>
<dbReference type="Proteomes" id="UP000095284">
    <property type="component" value="Unplaced"/>
</dbReference>
<protein>
    <recommendedName>
        <fullName evidence="4">Autophagy-related protein 2</fullName>
    </recommendedName>
</protein>
<feature type="region of interest" description="Disordered" evidence="12">
    <location>
        <begin position="424"/>
        <end position="465"/>
    </location>
</feature>
<dbReference type="PANTHER" id="PTHR13190">
    <property type="entry name" value="AUTOPHAGY-RELATED 2, ISOFORM A"/>
    <property type="match status" value="1"/>
</dbReference>
<keyword evidence="6" id="KW-0256">Endoplasmic reticulum</keyword>